<dbReference type="InterPro" id="IPR036638">
    <property type="entry name" value="HLH_DNA-bd_sf"/>
</dbReference>
<dbReference type="GO" id="GO:0046983">
    <property type="term" value="F:protein dimerization activity"/>
    <property type="evidence" value="ECO:0007669"/>
    <property type="project" value="InterPro"/>
</dbReference>
<feature type="region of interest" description="Disordered" evidence="5">
    <location>
        <begin position="236"/>
        <end position="274"/>
    </location>
</feature>
<dbReference type="SUPFAM" id="SSF47459">
    <property type="entry name" value="HLH, helix-loop-helix DNA-binding domain"/>
    <property type="match status" value="1"/>
</dbReference>
<keyword evidence="2" id="KW-0805">Transcription regulation</keyword>
<dbReference type="InterPro" id="IPR011598">
    <property type="entry name" value="bHLH_dom"/>
</dbReference>
<dbReference type="SMART" id="SM00353">
    <property type="entry name" value="HLH"/>
    <property type="match status" value="1"/>
</dbReference>
<proteinExistence type="predicted"/>
<dbReference type="Pfam" id="PF00010">
    <property type="entry name" value="HLH"/>
    <property type="match status" value="1"/>
</dbReference>
<dbReference type="Proteomes" id="UP001229421">
    <property type="component" value="Unassembled WGS sequence"/>
</dbReference>
<dbReference type="GO" id="GO:0003700">
    <property type="term" value="F:DNA-binding transcription factor activity"/>
    <property type="evidence" value="ECO:0007669"/>
    <property type="project" value="InterPro"/>
</dbReference>
<organism evidence="7 8">
    <name type="scientific">Tagetes erecta</name>
    <name type="common">African marigold</name>
    <dbReference type="NCBI Taxonomy" id="13708"/>
    <lineage>
        <taxon>Eukaryota</taxon>
        <taxon>Viridiplantae</taxon>
        <taxon>Streptophyta</taxon>
        <taxon>Embryophyta</taxon>
        <taxon>Tracheophyta</taxon>
        <taxon>Spermatophyta</taxon>
        <taxon>Magnoliopsida</taxon>
        <taxon>eudicotyledons</taxon>
        <taxon>Gunneridae</taxon>
        <taxon>Pentapetalae</taxon>
        <taxon>asterids</taxon>
        <taxon>campanulids</taxon>
        <taxon>Asterales</taxon>
        <taxon>Asteraceae</taxon>
        <taxon>Asteroideae</taxon>
        <taxon>Heliantheae alliance</taxon>
        <taxon>Tageteae</taxon>
        <taxon>Tagetes</taxon>
    </lineage>
</organism>
<dbReference type="GO" id="GO:0006351">
    <property type="term" value="P:DNA-templated transcription"/>
    <property type="evidence" value="ECO:0007669"/>
    <property type="project" value="InterPro"/>
</dbReference>
<evidence type="ECO:0000256" key="4">
    <source>
        <dbReference type="ARBA" id="ARBA00023242"/>
    </source>
</evidence>
<dbReference type="PROSITE" id="PS50888">
    <property type="entry name" value="BHLH"/>
    <property type="match status" value="1"/>
</dbReference>
<evidence type="ECO:0000256" key="1">
    <source>
        <dbReference type="ARBA" id="ARBA00004123"/>
    </source>
</evidence>
<keyword evidence="4" id="KW-0539">Nucleus</keyword>
<feature type="region of interest" description="Disordered" evidence="5">
    <location>
        <begin position="311"/>
        <end position="334"/>
    </location>
</feature>
<reference evidence="7" key="1">
    <citation type="journal article" date="2023" name="bioRxiv">
        <title>Improved chromosome-level genome assembly for marigold (Tagetes erecta).</title>
        <authorList>
            <person name="Jiang F."/>
            <person name="Yuan L."/>
            <person name="Wang S."/>
            <person name="Wang H."/>
            <person name="Xu D."/>
            <person name="Wang A."/>
            <person name="Fan W."/>
        </authorList>
    </citation>
    <scope>NUCLEOTIDE SEQUENCE</scope>
    <source>
        <strain evidence="7">WSJ</strain>
        <tissue evidence="7">Leaf</tissue>
    </source>
</reference>
<comment type="subcellular location">
    <subcellularLocation>
        <location evidence="1">Nucleus</location>
    </subcellularLocation>
</comment>
<evidence type="ECO:0000256" key="2">
    <source>
        <dbReference type="ARBA" id="ARBA00023015"/>
    </source>
</evidence>
<feature type="compositionally biased region" description="Polar residues" evidence="5">
    <location>
        <begin position="380"/>
        <end position="391"/>
    </location>
</feature>
<sequence>MEFSQARPCGAPGAKPTHDFLSLYSPAQQDPTPNISGDYIKTHDFLQPLEHVGKNVYKEGKYNEKSSPPSMVEHILPGGVGTYSVSYMNKIQSQKAAKAERIVISAAQSSSSNTNDENSNCTSYTGSGFALWEESNLNKGKTGKENIARTRHTMRDEVMKNGVAWMTSMEGASQASSIYNNPNTAFSSLSTSHPSSSNKNWYFADTVKSAKSVQEEEYIDEEFIVKKEPSFHHKGSISVKVGNANPDQKSNSPRSKHSATEQRRRSKINDRFSKLRGIIPHGDQKRDKASFLLEVIEYIQFLQEKVHNYEDSSHGWTGEPPKTVPSNNRQPNIFVDEPRVPMRQNMLDSNMIKTTDATKETRQHTQPPNEPSPFPDTATMDPQGQPQLTHSRSCKTECMITSDKMKDQELVIESGTISISTIYSQGLSSAITEALKNSGLDLSHANISVQIDLGKRSNTSALHDLKETHSVAHSGLANTWEEESDKGFKRLKTNTK</sequence>
<comment type="caution">
    <text evidence="7">The sequence shown here is derived from an EMBL/GenBank/DDBJ whole genome shotgun (WGS) entry which is preliminary data.</text>
</comment>
<name>A0AAD8JRI0_TARER</name>
<feature type="domain" description="BHLH" evidence="6">
    <location>
        <begin position="252"/>
        <end position="302"/>
    </location>
</feature>
<dbReference type="AlphaFoldDB" id="A0AAD8JRI0"/>
<keyword evidence="3" id="KW-0804">Transcription</keyword>
<gene>
    <name evidence="7" type="ORF">QVD17_38996</name>
</gene>
<dbReference type="CDD" id="cd11453">
    <property type="entry name" value="bHLH_AtBIM_like"/>
    <property type="match status" value="1"/>
</dbReference>
<accession>A0AAD8JRI0</accession>
<evidence type="ECO:0000256" key="3">
    <source>
        <dbReference type="ARBA" id="ARBA00023163"/>
    </source>
</evidence>
<dbReference type="InterPro" id="IPR044295">
    <property type="entry name" value="BIM1/2/3"/>
</dbReference>
<evidence type="ECO:0000256" key="5">
    <source>
        <dbReference type="SAM" id="MobiDB-lite"/>
    </source>
</evidence>
<dbReference type="Gene3D" id="4.10.280.10">
    <property type="entry name" value="Helix-loop-helix DNA-binding domain"/>
    <property type="match status" value="1"/>
</dbReference>
<dbReference type="GO" id="GO:0005634">
    <property type="term" value="C:nucleus"/>
    <property type="evidence" value="ECO:0007669"/>
    <property type="project" value="UniProtKB-SubCell"/>
</dbReference>
<evidence type="ECO:0000313" key="8">
    <source>
        <dbReference type="Proteomes" id="UP001229421"/>
    </source>
</evidence>
<evidence type="ECO:0000259" key="6">
    <source>
        <dbReference type="PROSITE" id="PS50888"/>
    </source>
</evidence>
<evidence type="ECO:0000313" key="7">
    <source>
        <dbReference type="EMBL" id="KAK1407381.1"/>
    </source>
</evidence>
<protein>
    <recommendedName>
        <fullName evidence="6">BHLH domain-containing protein</fullName>
    </recommendedName>
</protein>
<feature type="region of interest" description="Disordered" evidence="5">
    <location>
        <begin position="357"/>
        <end position="393"/>
    </location>
</feature>
<dbReference type="PANTHER" id="PTHR46412:SF3">
    <property type="entry name" value="TRANSCRIPTION FACTOR BIM1"/>
    <property type="match status" value="1"/>
</dbReference>
<keyword evidence="8" id="KW-1185">Reference proteome</keyword>
<dbReference type="PANTHER" id="PTHR46412">
    <property type="entry name" value="BES1-INTERACTING MYC-LIKE PROTEIN"/>
    <property type="match status" value="1"/>
</dbReference>
<dbReference type="EMBL" id="JAUHHV010000011">
    <property type="protein sequence ID" value="KAK1407381.1"/>
    <property type="molecule type" value="Genomic_DNA"/>
</dbReference>
<feature type="compositionally biased region" description="Basic and acidic residues" evidence="5">
    <location>
        <begin position="258"/>
        <end position="273"/>
    </location>
</feature>